<keyword evidence="1" id="KW-0812">Transmembrane</keyword>
<evidence type="ECO:0000313" key="2">
    <source>
        <dbReference type="EMBL" id="MDC3424496.1"/>
    </source>
</evidence>
<evidence type="ECO:0000313" key="3">
    <source>
        <dbReference type="Proteomes" id="UP001145050"/>
    </source>
</evidence>
<keyword evidence="1" id="KW-0472">Membrane</keyword>
<organism evidence="2 3">
    <name type="scientific">Terrihalobacillus insolitus</name>
    <dbReference type="NCBI Taxonomy" id="2950438"/>
    <lineage>
        <taxon>Bacteria</taxon>
        <taxon>Bacillati</taxon>
        <taxon>Bacillota</taxon>
        <taxon>Bacilli</taxon>
        <taxon>Bacillales</taxon>
        <taxon>Bacillaceae</taxon>
        <taxon>Terrihalobacillus</taxon>
    </lineage>
</organism>
<gene>
    <name evidence="2" type="ORF">NC797_08230</name>
</gene>
<accession>A0A9X4ALQ7</accession>
<reference evidence="2" key="1">
    <citation type="submission" date="2022-06" db="EMBL/GenBank/DDBJ databases">
        <title>Aquibacillus sp. a new bacterium isolated from soil saline samples.</title>
        <authorList>
            <person name="Galisteo C."/>
            <person name="De La Haba R."/>
            <person name="Sanchez-Porro C."/>
            <person name="Ventosa A."/>
        </authorList>
    </citation>
    <scope>NUCLEOTIDE SEQUENCE</scope>
    <source>
        <strain evidence="2">3ASR75-11</strain>
    </source>
</reference>
<name>A0A9X4ALQ7_9BACI</name>
<sequence length="90" mass="9998">MSQNYYHTCCKSVGRPVAIRTHDGIIHRGIVHHVSRSHVILRPLPARGLGGYGFGYRRGYGRGGYGGYGHHWGISFAAIAALALLPFFFW</sequence>
<feature type="transmembrane region" description="Helical" evidence="1">
    <location>
        <begin position="70"/>
        <end position="89"/>
    </location>
</feature>
<dbReference type="Proteomes" id="UP001145050">
    <property type="component" value="Unassembled WGS sequence"/>
</dbReference>
<dbReference type="EMBL" id="JAMQKB010000006">
    <property type="protein sequence ID" value="MDC3424496.1"/>
    <property type="molecule type" value="Genomic_DNA"/>
</dbReference>
<protein>
    <submittedName>
        <fullName evidence="2">Uncharacterized protein</fullName>
    </submittedName>
</protein>
<proteinExistence type="predicted"/>
<keyword evidence="3" id="KW-1185">Reference proteome</keyword>
<dbReference type="AlphaFoldDB" id="A0A9X4ALQ7"/>
<dbReference type="RefSeq" id="WP_272436301.1">
    <property type="nucleotide sequence ID" value="NZ_JAMQKB010000006.1"/>
</dbReference>
<keyword evidence="1" id="KW-1133">Transmembrane helix</keyword>
<comment type="caution">
    <text evidence="2">The sequence shown here is derived from an EMBL/GenBank/DDBJ whole genome shotgun (WGS) entry which is preliminary data.</text>
</comment>
<evidence type="ECO:0000256" key="1">
    <source>
        <dbReference type="SAM" id="Phobius"/>
    </source>
</evidence>